<evidence type="ECO:0000313" key="1">
    <source>
        <dbReference type="EMBL" id="CAB3739530.1"/>
    </source>
</evidence>
<name>A0A6J5CMQ8_9BURK</name>
<dbReference type="RefSeq" id="WP_227471145.1">
    <property type="nucleotide sequence ID" value="NZ_CADFGL010000057.1"/>
</dbReference>
<proteinExistence type="predicted"/>
<dbReference type="AlphaFoldDB" id="A0A6J5CMQ8"/>
<gene>
    <name evidence="1" type="ORF">LMG22037_06300</name>
</gene>
<sequence length="277" mass="30671">MKHDDEIVIDPADGLPVMKVGPWSEDKHVALSRYVDAARKARAKWPYASFIDLFAGPGRVLNRESGVISDGGVLSAWRMSERGGAPFNEIFIADANAESVEACSARLRGAGAKVQAYVGSASKTVDLVLGKLPRGLHFAFLDPFNIEHLDFEIIRKLAARPNIDLLIHFSVMDVQRNIGGDFNLASSRLDAAAPGWRSKLRLKEVPKREQVGAYLEYWESLVTDLTKMQVAQSKPLFVNMNKGPLYRLIHLARHPLATKLWNDAALPTSRQQSLPGF</sequence>
<dbReference type="InterPro" id="IPR031009">
    <property type="entry name" value="Tcm_partner"/>
</dbReference>
<reference evidence="1 2" key="1">
    <citation type="submission" date="2020-04" db="EMBL/GenBank/DDBJ databases">
        <authorList>
            <person name="De Canck E."/>
        </authorList>
    </citation>
    <scope>NUCLEOTIDE SEQUENCE [LARGE SCALE GENOMIC DNA]</scope>
    <source>
        <strain evidence="1 2">LMG 22037</strain>
    </source>
</reference>
<evidence type="ECO:0008006" key="3">
    <source>
        <dbReference type="Google" id="ProtNLM"/>
    </source>
</evidence>
<evidence type="ECO:0000313" key="2">
    <source>
        <dbReference type="Proteomes" id="UP000494249"/>
    </source>
</evidence>
<dbReference type="EMBL" id="CADIKB010000061">
    <property type="protein sequence ID" value="CAB3739530.1"/>
    <property type="molecule type" value="Genomic_DNA"/>
</dbReference>
<dbReference type="NCBIfam" id="TIGR04474">
    <property type="entry name" value="tcm_partner"/>
    <property type="match status" value="1"/>
</dbReference>
<dbReference type="Proteomes" id="UP000494249">
    <property type="component" value="Unassembled WGS sequence"/>
</dbReference>
<organism evidence="1 2">
    <name type="scientific">Paraburkholderia phenoliruptrix</name>
    <dbReference type="NCBI Taxonomy" id="252970"/>
    <lineage>
        <taxon>Bacteria</taxon>
        <taxon>Pseudomonadati</taxon>
        <taxon>Pseudomonadota</taxon>
        <taxon>Betaproteobacteria</taxon>
        <taxon>Burkholderiales</taxon>
        <taxon>Burkholderiaceae</taxon>
        <taxon>Paraburkholderia</taxon>
    </lineage>
</organism>
<accession>A0A6J5CMQ8</accession>
<protein>
    <recommendedName>
        <fullName evidence="3">Three-Cys-motif partner protein TcmP</fullName>
    </recommendedName>
</protein>